<comment type="caution">
    <text evidence="2">The sequence shown here is derived from an EMBL/GenBank/DDBJ whole genome shotgun (WGS) entry which is preliminary data.</text>
</comment>
<evidence type="ECO:0000313" key="3">
    <source>
        <dbReference type="Proteomes" id="UP000299102"/>
    </source>
</evidence>
<accession>A0A4C1YT30</accession>
<organism evidence="2 3">
    <name type="scientific">Eumeta variegata</name>
    <name type="common">Bagworm moth</name>
    <name type="synonym">Eumeta japonica</name>
    <dbReference type="NCBI Taxonomy" id="151549"/>
    <lineage>
        <taxon>Eukaryota</taxon>
        <taxon>Metazoa</taxon>
        <taxon>Ecdysozoa</taxon>
        <taxon>Arthropoda</taxon>
        <taxon>Hexapoda</taxon>
        <taxon>Insecta</taxon>
        <taxon>Pterygota</taxon>
        <taxon>Neoptera</taxon>
        <taxon>Endopterygota</taxon>
        <taxon>Lepidoptera</taxon>
        <taxon>Glossata</taxon>
        <taxon>Ditrysia</taxon>
        <taxon>Tineoidea</taxon>
        <taxon>Psychidae</taxon>
        <taxon>Oiketicinae</taxon>
        <taxon>Eumeta</taxon>
    </lineage>
</organism>
<evidence type="ECO:0000313" key="2">
    <source>
        <dbReference type="EMBL" id="GBP77587.1"/>
    </source>
</evidence>
<proteinExistence type="predicted"/>
<dbReference type="AlphaFoldDB" id="A0A4C1YT30"/>
<name>A0A4C1YT30_EUMVA</name>
<dbReference type="EMBL" id="BGZK01001337">
    <property type="protein sequence ID" value="GBP77587.1"/>
    <property type="molecule type" value="Genomic_DNA"/>
</dbReference>
<feature type="compositionally biased region" description="Polar residues" evidence="1">
    <location>
        <begin position="12"/>
        <end position="22"/>
    </location>
</feature>
<feature type="compositionally biased region" description="Basic and acidic residues" evidence="1">
    <location>
        <begin position="1"/>
        <end position="11"/>
    </location>
</feature>
<evidence type="ECO:0000256" key="1">
    <source>
        <dbReference type="SAM" id="MobiDB-lite"/>
    </source>
</evidence>
<reference evidence="2 3" key="1">
    <citation type="journal article" date="2019" name="Commun. Biol.">
        <title>The bagworm genome reveals a unique fibroin gene that provides high tensile strength.</title>
        <authorList>
            <person name="Kono N."/>
            <person name="Nakamura H."/>
            <person name="Ohtoshi R."/>
            <person name="Tomita M."/>
            <person name="Numata K."/>
            <person name="Arakawa K."/>
        </authorList>
    </citation>
    <scope>NUCLEOTIDE SEQUENCE [LARGE SCALE GENOMIC DNA]</scope>
</reference>
<dbReference type="Proteomes" id="UP000299102">
    <property type="component" value="Unassembled WGS sequence"/>
</dbReference>
<sequence>MKRVSERRAIKETSSCPQSSRSHNYHAVLASIDSHLPSDTRNRQLRNKTFELSNVPGNADRGRCATAADFKRRPRAFAVLARRWEYLIIEF</sequence>
<keyword evidence="3" id="KW-1185">Reference proteome</keyword>
<protein>
    <submittedName>
        <fullName evidence="2">Uncharacterized protein</fullName>
    </submittedName>
</protein>
<gene>
    <name evidence="2" type="ORF">EVAR_59330_1</name>
</gene>
<feature type="region of interest" description="Disordered" evidence="1">
    <location>
        <begin position="1"/>
        <end position="22"/>
    </location>
</feature>